<evidence type="ECO:0000313" key="2">
    <source>
        <dbReference type="Proteomes" id="UP001148737"/>
    </source>
</evidence>
<reference evidence="1" key="1">
    <citation type="submission" date="2022-07" db="EMBL/GenBank/DDBJ databases">
        <title>Genome Sequence of Lecanicillium saksenae.</title>
        <authorList>
            <person name="Buettner E."/>
        </authorList>
    </citation>
    <scope>NUCLEOTIDE SEQUENCE</scope>
    <source>
        <strain evidence="1">VT-O1</strain>
    </source>
</reference>
<dbReference type="EMBL" id="JANAKD010000079">
    <property type="protein sequence ID" value="KAJ3497961.1"/>
    <property type="molecule type" value="Genomic_DNA"/>
</dbReference>
<organism evidence="1 2">
    <name type="scientific">Lecanicillium saksenae</name>
    <dbReference type="NCBI Taxonomy" id="468837"/>
    <lineage>
        <taxon>Eukaryota</taxon>
        <taxon>Fungi</taxon>
        <taxon>Dikarya</taxon>
        <taxon>Ascomycota</taxon>
        <taxon>Pezizomycotina</taxon>
        <taxon>Sordariomycetes</taxon>
        <taxon>Hypocreomycetidae</taxon>
        <taxon>Hypocreales</taxon>
        <taxon>Cordycipitaceae</taxon>
        <taxon>Lecanicillium</taxon>
    </lineage>
</organism>
<keyword evidence="2" id="KW-1185">Reference proteome</keyword>
<gene>
    <name evidence="1" type="ORF">NLG97_g1496</name>
</gene>
<accession>A0ACC1R708</accession>
<comment type="caution">
    <text evidence="1">The sequence shown here is derived from an EMBL/GenBank/DDBJ whole genome shotgun (WGS) entry which is preliminary data.</text>
</comment>
<evidence type="ECO:0000313" key="1">
    <source>
        <dbReference type="EMBL" id="KAJ3497961.1"/>
    </source>
</evidence>
<protein>
    <submittedName>
        <fullName evidence="1">Uncharacterized protein</fullName>
    </submittedName>
</protein>
<name>A0ACC1R708_9HYPO</name>
<proteinExistence type="predicted"/>
<dbReference type="Proteomes" id="UP001148737">
    <property type="component" value="Unassembled WGS sequence"/>
</dbReference>
<sequence length="282" mass="30462">MASTPSPAMSATPSPMTTPFAIPSSCVGNWNYTKTEIGYYTTHVEIYDIGPKSDACNYGQTLNIDNRDLALRFSPGVCPSGWTAYALQIETSASGNSRKSSATCCPSGFSRTAARNGTGGACIQIVPQTKPVTLHDYYDQIETTLFEPIWLITWAKSDTKTMKPQPPSLAGDCSDAEIATWVPGAKVTDDQRQCSRPESGGGIFANAGTTFLVVGLPILVVAIPSIFFCCIKPRLRRIRKERAQQHAIELQEARNAQAKAANDVVPDTDGGENDYDTRIIQA</sequence>